<gene>
    <name evidence="1" type="ORF">GCM10009765_40380</name>
</gene>
<dbReference type="Proteomes" id="UP001500618">
    <property type="component" value="Unassembled WGS sequence"/>
</dbReference>
<dbReference type="EMBL" id="BAAANY010000014">
    <property type="protein sequence ID" value="GAA1686786.1"/>
    <property type="molecule type" value="Genomic_DNA"/>
</dbReference>
<keyword evidence="2" id="KW-1185">Reference proteome</keyword>
<comment type="caution">
    <text evidence="1">The sequence shown here is derived from an EMBL/GenBank/DDBJ whole genome shotgun (WGS) entry which is preliminary data.</text>
</comment>
<evidence type="ECO:0000313" key="2">
    <source>
        <dbReference type="Proteomes" id="UP001500618"/>
    </source>
</evidence>
<organism evidence="1 2">
    <name type="scientific">Fodinicola feengrottensis</name>
    <dbReference type="NCBI Taxonomy" id="435914"/>
    <lineage>
        <taxon>Bacteria</taxon>
        <taxon>Bacillati</taxon>
        <taxon>Actinomycetota</taxon>
        <taxon>Actinomycetes</taxon>
        <taxon>Mycobacteriales</taxon>
        <taxon>Fodinicola</taxon>
    </lineage>
</organism>
<accession>A0ABP4TEH4</accession>
<name>A0ABP4TEH4_9ACTN</name>
<sequence length="705" mass="76019">MSIATDGANSRRVVTITSSRHRLCASGTSATFGSSSGGHIARHSPFPIRPGGGGTYTRWNDEFSVRNNAWVATDSRDLPSRSDELLDDFEAWAGKSQVEMGSFVVEVALEWRTDAAGNLDEWTTQDVRELLLDWFPRNITIPEPEWPAVLLTLHRWVDFLVDLRSHRPGDAAALHAEIDRATDEFHARMSDERNYGLDKFWTARMLEAGVDPEDGEQVEAFMTAVNAGEIEYDQETLDLIMRFDGLDGPFGDFGAEQETPRLPPVVLPSDAELAALAQQSMVVSRLRVLVTWVGLGRTLTQAKKLRIEDARELAELLAVDQPYVEQALSSADLPEVSLVVAWAVAIRVVRVLKGRLVPVKSAAGLPDRPLELWRRAFHAFGELGAAVCPPVSHSDEPPLVGLKLTDVTQALWLALYSAGDTPLPAVLLVDLVRDIVADANPFAGFVAASLSGSTWERDLDRVLAALQVLGALDLTVTDDPAEREKIVELSGKADPELTLVRLTPLGRWGVRELLVEDGVDAPLAEDFAGASVEELSAVLNSGPSLEVGDAVLGAWLGARTPEKAAAELAEFCADATTPGDRLMALAGLSDTGPAGVEQVRRLRTSGGIVGALATEWLVNHDALDANAATEQETTLSLGENLMAMHENNGLVEGLMQFPSSNQIDFVRALATNVHPDSVELLKVIGAESEDESVAEAARAALEGAN</sequence>
<reference evidence="2" key="1">
    <citation type="journal article" date="2019" name="Int. J. Syst. Evol. Microbiol.">
        <title>The Global Catalogue of Microorganisms (GCM) 10K type strain sequencing project: providing services to taxonomists for standard genome sequencing and annotation.</title>
        <authorList>
            <consortium name="The Broad Institute Genomics Platform"/>
            <consortium name="The Broad Institute Genome Sequencing Center for Infectious Disease"/>
            <person name="Wu L."/>
            <person name="Ma J."/>
        </authorList>
    </citation>
    <scope>NUCLEOTIDE SEQUENCE [LARGE SCALE GENOMIC DNA]</scope>
    <source>
        <strain evidence="2">JCM 14718</strain>
    </source>
</reference>
<evidence type="ECO:0000313" key="1">
    <source>
        <dbReference type="EMBL" id="GAA1686786.1"/>
    </source>
</evidence>
<proteinExistence type="predicted"/>
<protein>
    <submittedName>
        <fullName evidence="1">Uncharacterized protein</fullName>
    </submittedName>
</protein>